<evidence type="ECO:0000313" key="8">
    <source>
        <dbReference type="Proteomes" id="UP000011087"/>
    </source>
</evidence>
<evidence type="ECO:0000256" key="2">
    <source>
        <dbReference type="ARBA" id="ARBA00022823"/>
    </source>
</evidence>
<dbReference type="NCBIfam" id="TIGR00527">
    <property type="entry name" value="gcvH"/>
    <property type="match status" value="1"/>
</dbReference>
<feature type="domain" description="Lipoyl-binding" evidence="5">
    <location>
        <begin position="57"/>
        <end position="139"/>
    </location>
</feature>
<accession>L1IZQ4</accession>
<organism evidence="6">
    <name type="scientific">Guillardia theta (strain CCMP2712)</name>
    <name type="common">Cryptophyte</name>
    <dbReference type="NCBI Taxonomy" id="905079"/>
    <lineage>
        <taxon>Eukaryota</taxon>
        <taxon>Cryptophyceae</taxon>
        <taxon>Pyrenomonadales</taxon>
        <taxon>Geminigeraceae</taxon>
        <taxon>Guillardia</taxon>
    </lineage>
</organism>
<dbReference type="GeneID" id="17297857"/>
<dbReference type="PROSITE" id="PS50968">
    <property type="entry name" value="BIOTINYL_LIPOYL"/>
    <property type="match status" value="1"/>
</dbReference>
<keyword evidence="8" id="KW-1185">Reference proteome</keyword>
<evidence type="ECO:0000256" key="3">
    <source>
        <dbReference type="PIRSR" id="PIRSR617453-50"/>
    </source>
</evidence>
<dbReference type="HAMAP" id="MF_00272">
    <property type="entry name" value="GcvH"/>
    <property type="match status" value="1"/>
</dbReference>
<dbReference type="GO" id="GO:0005739">
    <property type="term" value="C:mitochondrion"/>
    <property type="evidence" value="ECO:0007669"/>
    <property type="project" value="UniProtKB-SubCell"/>
</dbReference>
<feature type="modified residue" description="N6-lipoyllysine" evidence="3">
    <location>
        <position position="98"/>
    </location>
</feature>
<evidence type="ECO:0000256" key="4">
    <source>
        <dbReference type="RuleBase" id="RU364055"/>
    </source>
</evidence>
<dbReference type="OrthoDB" id="10264154at2759"/>
<name>L1IZQ4_GUITC</name>
<sequence>MLQSLPVLARSIGRRAPAFARSVAVRQQFRCFSVSSLKAAELKYTKSHEWVKLDNKTATLGISAHAQEELGEIVYVDLPEVGSEYKAGDSFGAVESVKAAADVYSPLAGKVIGVNDTLSSEPSLVNSSPTDKGWMIKIEVGDSAPFKDLMDQKAYDEYVKESAH</sequence>
<dbReference type="NCBIfam" id="NF002270">
    <property type="entry name" value="PRK01202.1"/>
    <property type="match status" value="1"/>
</dbReference>
<protein>
    <recommendedName>
        <fullName evidence="4">Glycine cleavage system H protein</fullName>
    </recommendedName>
</protein>
<comment type="function">
    <text evidence="4">The H protein shuttles the methylamine group of glycine from the P protein to the T protein.</text>
</comment>
<dbReference type="Pfam" id="PF01597">
    <property type="entry name" value="GCV_H"/>
    <property type="match status" value="1"/>
</dbReference>
<evidence type="ECO:0000313" key="6">
    <source>
        <dbReference type="EMBL" id="EKX41280.1"/>
    </source>
</evidence>
<dbReference type="InterPro" id="IPR033753">
    <property type="entry name" value="GCV_H/Fam206"/>
</dbReference>
<keyword evidence="4" id="KW-0809">Transit peptide</keyword>
<dbReference type="PANTHER" id="PTHR11715:SF3">
    <property type="entry name" value="GLYCINE CLEAVAGE SYSTEM H PROTEIN-RELATED"/>
    <property type="match status" value="1"/>
</dbReference>
<dbReference type="GO" id="GO:0009249">
    <property type="term" value="P:protein lipoylation"/>
    <property type="evidence" value="ECO:0007669"/>
    <property type="project" value="TreeGrafter"/>
</dbReference>
<dbReference type="STRING" id="905079.L1IZQ4"/>
<dbReference type="OMA" id="KEHEWIR"/>
<comment type="similarity">
    <text evidence="1 4">Belongs to the GcvH family.</text>
</comment>
<comment type="subunit">
    <text evidence="4">The glycine cleavage system is composed of four proteins: P, T, L and H.</text>
</comment>
<comment type="cofactor">
    <cofactor evidence="4">
        <name>(R)-lipoate</name>
        <dbReference type="ChEBI" id="CHEBI:83088"/>
    </cofactor>
    <text evidence="4">Binds 1 lipoyl cofactor covalently.</text>
</comment>
<dbReference type="InterPro" id="IPR017453">
    <property type="entry name" value="GCV_H_sub"/>
</dbReference>
<dbReference type="PANTHER" id="PTHR11715">
    <property type="entry name" value="GLYCINE CLEAVAGE SYSTEM H PROTEIN"/>
    <property type="match status" value="1"/>
</dbReference>
<proteinExistence type="inferred from homology"/>
<reference evidence="6 8" key="1">
    <citation type="journal article" date="2012" name="Nature">
        <title>Algal genomes reveal evolutionary mosaicism and the fate of nucleomorphs.</title>
        <authorList>
            <consortium name="DOE Joint Genome Institute"/>
            <person name="Curtis B.A."/>
            <person name="Tanifuji G."/>
            <person name="Burki F."/>
            <person name="Gruber A."/>
            <person name="Irimia M."/>
            <person name="Maruyama S."/>
            <person name="Arias M.C."/>
            <person name="Ball S.G."/>
            <person name="Gile G.H."/>
            <person name="Hirakawa Y."/>
            <person name="Hopkins J.F."/>
            <person name="Kuo A."/>
            <person name="Rensing S.A."/>
            <person name="Schmutz J."/>
            <person name="Symeonidi A."/>
            <person name="Elias M."/>
            <person name="Eveleigh R.J."/>
            <person name="Herman E.K."/>
            <person name="Klute M.J."/>
            <person name="Nakayama T."/>
            <person name="Obornik M."/>
            <person name="Reyes-Prieto A."/>
            <person name="Armbrust E.V."/>
            <person name="Aves S.J."/>
            <person name="Beiko R.G."/>
            <person name="Coutinho P."/>
            <person name="Dacks J.B."/>
            <person name="Durnford D.G."/>
            <person name="Fast N.M."/>
            <person name="Green B.R."/>
            <person name="Grisdale C.J."/>
            <person name="Hempel F."/>
            <person name="Henrissat B."/>
            <person name="Hoppner M.P."/>
            <person name="Ishida K."/>
            <person name="Kim E."/>
            <person name="Koreny L."/>
            <person name="Kroth P.G."/>
            <person name="Liu Y."/>
            <person name="Malik S.B."/>
            <person name="Maier U.G."/>
            <person name="McRose D."/>
            <person name="Mock T."/>
            <person name="Neilson J.A."/>
            <person name="Onodera N.T."/>
            <person name="Poole A.M."/>
            <person name="Pritham E.J."/>
            <person name="Richards T.A."/>
            <person name="Rocap G."/>
            <person name="Roy S.W."/>
            <person name="Sarai C."/>
            <person name="Schaack S."/>
            <person name="Shirato S."/>
            <person name="Slamovits C.H."/>
            <person name="Spencer D.F."/>
            <person name="Suzuki S."/>
            <person name="Worden A.Z."/>
            <person name="Zauner S."/>
            <person name="Barry K."/>
            <person name="Bell C."/>
            <person name="Bharti A.K."/>
            <person name="Crow J.A."/>
            <person name="Grimwood J."/>
            <person name="Kramer R."/>
            <person name="Lindquist E."/>
            <person name="Lucas S."/>
            <person name="Salamov A."/>
            <person name="McFadden G.I."/>
            <person name="Lane C.E."/>
            <person name="Keeling P.J."/>
            <person name="Gray M.W."/>
            <person name="Grigoriev I.V."/>
            <person name="Archibald J.M."/>
        </authorList>
    </citation>
    <scope>NUCLEOTIDE SEQUENCE</scope>
    <source>
        <strain evidence="6 8">CCMP2712</strain>
    </source>
</reference>
<dbReference type="Proteomes" id="UP000011087">
    <property type="component" value="Unassembled WGS sequence"/>
</dbReference>
<dbReference type="SUPFAM" id="SSF51230">
    <property type="entry name" value="Single hybrid motif"/>
    <property type="match status" value="1"/>
</dbReference>
<dbReference type="EMBL" id="JH993025">
    <property type="protein sequence ID" value="EKX41280.1"/>
    <property type="molecule type" value="Genomic_DNA"/>
</dbReference>
<evidence type="ECO:0000259" key="5">
    <source>
        <dbReference type="PROSITE" id="PS50968"/>
    </source>
</evidence>
<dbReference type="InterPro" id="IPR002930">
    <property type="entry name" value="GCV_H"/>
</dbReference>
<dbReference type="RefSeq" id="XP_005828260.1">
    <property type="nucleotide sequence ID" value="XM_005828203.1"/>
</dbReference>
<dbReference type="AlphaFoldDB" id="L1IZQ4"/>
<dbReference type="EnsemblProtists" id="EKX41280">
    <property type="protein sequence ID" value="EKX41280"/>
    <property type="gene ID" value="GUITHDRAFT_88499"/>
</dbReference>
<keyword evidence="2 3" id="KW-0450">Lipoyl</keyword>
<dbReference type="PaxDb" id="55529-EKX41280"/>
<dbReference type="CDD" id="cd06848">
    <property type="entry name" value="GCS_H"/>
    <property type="match status" value="1"/>
</dbReference>
<comment type="subcellular location">
    <subcellularLocation>
        <location evidence="4">Mitochondrion</location>
    </subcellularLocation>
</comment>
<dbReference type="HOGENOM" id="CLU_097408_1_1_1"/>
<evidence type="ECO:0000313" key="7">
    <source>
        <dbReference type="EnsemblProtists" id="EKX41280"/>
    </source>
</evidence>
<dbReference type="eggNOG" id="KOG3373">
    <property type="taxonomic scope" value="Eukaryota"/>
</dbReference>
<evidence type="ECO:0000256" key="1">
    <source>
        <dbReference type="ARBA" id="ARBA00009249"/>
    </source>
</evidence>
<dbReference type="Gene3D" id="2.40.50.100">
    <property type="match status" value="1"/>
</dbReference>
<dbReference type="KEGG" id="gtt:GUITHDRAFT_88499"/>
<dbReference type="InterPro" id="IPR011053">
    <property type="entry name" value="Single_hybrid_motif"/>
</dbReference>
<dbReference type="GO" id="GO:0005960">
    <property type="term" value="C:glycine cleavage complex"/>
    <property type="evidence" value="ECO:0007669"/>
    <property type="project" value="UniProtKB-UniRule"/>
</dbReference>
<keyword evidence="4" id="KW-0496">Mitochondrion</keyword>
<dbReference type="GO" id="GO:0019464">
    <property type="term" value="P:glycine decarboxylation via glycine cleavage system"/>
    <property type="evidence" value="ECO:0007669"/>
    <property type="project" value="UniProtKB-UniRule"/>
</dbReference>
<dbReference type="InterPro" id="IPR000089">
    <property type="entry name" value="Biotin_lipoyl"/>
</dbReference>
<reference evidence="7" key="3">
    <citation type="submission" date="2016-03" db="UniProtKB">
        <authorList>
            <consortium name="EnsemblProtists"/>
        </authorList>
    </citation>
    <scope>IDENTIFICATION</scope>
</reference>
<reference evidence="8" key="2">
    <citation type="submission" date="2012-11" db="EMBL/GenBank/DDBJ databases">
        <authorList>
            <person name="Kuo A."/>
            <person name="Curtis B.A."/>
            <person name="Tanifuji G."/>
            <person name="Burki F."/>
            <person name="Gruber A."/>
            <person name="Irimia M."/>
            <person name="Maruyama S."/>
            <person name="Arias M.C."/>
            <person name="Ball S.G."/>
            <person name="Gile G.H."/>
            <person name="Hirakawa Y."/>
            <person name="Hopkins J.F."/>
            <person name="Rensing S.A."/>
            <person name="Schmutz J."/>
            <person name="Symeonidi A."/>
            <person name="Elias M."/>
            <person name="Eveleigh R.J."/>
            <person name="Herman E.K."/>
            <person name="Klute M.J."/>
            <person name="Nakayama T."/>
            <person name="Obornik M."/>
            <person name="Reyes-Prieto A."/>
            <person name="Armbrust E.V."/>
            <person name="Aves S.J."/>
            <person name="Beiko R.G."/>
            <person name="Coutinho P."/>
            <person name="Dacks J.B."/>
            <person name="Durnford D.G."/>
            <person name="Fast N.M."/>
            <person name="Green B.R."/>
            <person name="Grisdale C."/>
            <person name="Hempe F."/>
            <person name="Henrissat B."/>
            <person name="Hoppner M.P."/>
            <person name="Ishida K.-I."/>
            <person name="Kim E."/>
            <person name="Koreny L."/>
            <person name="Kroth P.G."/>
            <person name="Liu Y."/>
            <person name="Malik S.-B."/>
            <person name="Maier U.G."/>
            <person name="McRose D."/>
            <person name="Mock T."/>
            <person name="Neilson J.A."/>
            <person name="Onodera N.T."/>
            <person name="Poole A.M."/>
            <person name="Pritham E.J."/>
            <person name="Richards T.A."/>
            <person name="Rocap G."/>
            <person name="Roy S.W."/>
            <person name="Sarai C."/>
            <person name="Schaack S."/>
            <person name="Shirato S."/>
            <person name="Slamovits C.H."/>
            <person name="Spencer D.F."/>
            <person name="Suzuki S."/>
            <person name="Worden A.Z."/>
            <person name="Zauner S."/>
            <person name="Barry K."/>
            <person name="Bell C."/>
            <person name="Bharti A.K."/>
            <person name="Crow J.A."/>
            <person name="Grimwood J."/>
            <person name="Kramer R."/>
            <person name="Lindquist E."/>
            <person name="Lucas S."/>
            <person name="Salamov A."/>
            <person name="McFadden G.I."/>
            <person name="Lane C.E."/>
            <person name="Keeling P.J."/>
            <person name="Gray M.W."/>
            <person name="Grigoriev I.V."/>
            <person name="Archibald J.M."/>
        </authorList>
    </citation>
    <scope>NUCLEOTIDE SEQUENCE</scope>
    <source>
        <strain evidence="8">CCMP2712</strain>
    </source>
</reference>
<gene>
    <name evidence="6" type="ORF">GUITHDRAFT_88499</name>
</gene>